<evidence type="ECO:0000313" key="3">
    <source>
        <dbReference type="Proteomes" id="UP000199532"/>
    </source>
</evidence>
<keyword evidence="2" id="KW-0560">Oxidoreductase</keyword>
<gene>
    <name evidence="2" type="ORF">SAMN04487995_5759</name>
</gene>
<name>A0A1H7AMS3_9BACT</name>
<sequence length="148" mass="17529">MKFDVVRFFKTLNNCMTNIQNRPVFDGGVNVAVKIPLDRYDKTIQFYRDILGFKLTPYFHEFTGQSHYCRFGTLTLWLDRVDYFSQTDIWFELNTDNIVQARNYLSENGVNFRPELEKLPEDLKADWISDPAGVVMILKEDERLKKTE</sequence>
<reference evidence="2 3" key="1">
    <citation type="submission" date="2016-10" db="EMBL/GenBank/DDBJ databases">
        <authorList>
            <person name="de Groot N.N."/>
        </authorList>
    </citation>
    <scope>NUCLEOTIDE SEQUENCE [LARGE SCALE GENOMIC DNA]</scope>
    <source>
        <strain evidence="2 3">DSM 19938</strain>
    </source>
</reference>
<feature type="domain" description="VOC" evidence="1">
    <location>
        <begin position="28"/>
        <end position="141"/>
    </location>
</feature>
<evidence type="ECO:0000313" key="2">
    <source>
        <dbReference type="EMBL" id="SEJ65177.1"/>
    </source>
</evidence>
<evidence type="ECO:0000259" key="1">
    <source>
        <dbReference type="PROSITE" id="PS51819"/>
    </source>
</evidence>
<organism evidence="2 3">
    <name type="scientific">Dyadobacter koreensis</name>
    <dbReference type="NCBI Taxonomy" id="408657"/>
    <lineage>
        <taxon>Bacteria</taxon>
        <taxon>Pseudomonadati</taxon>
        <taxon>Bacteroidota</taxon>
        <taxon>Cytophagia</taxon>
        <taxon>Cytophagales</taxon>
        <taxon>Spirosomataceae</taxon>
        <taxon>Dyadobacter</taxon>
    </lineage>
</organism>
<dbReference type="STRING" id="408657.SAMN04487995_5759"/>
<dbReference type="EMBL" id="FNXY01000010">
    <property type="protein sequence ID" value="SEJ65177.1"/>
    <property type="molecule type" value="Genomic_DNA"/>
</dbReference>
<dbReference type="Proteomes" id="UP000199532">
    <property type="component" value="Unassembled WGS sequence"/>
</dbReference>
<keyword evidence="2" id="KW-0223">Dioxygenase</keyword>
<dbReference type="SUPFAM" id="SSF54593">
    <property type="entry name" value="Glyoxalase/Bleomycin resistance protein/Dihydroxybiphenyl dioxygenase"/>
    <property type="match status" value="1"/>
</dbReference>
<dbReference type="AlphaFoldDB" id="A0A1H7AMS3"/>
<keyword evidence="3" id="KW-1185">Reference proteome</keyword>
<accession>A0A1H7AMS3</accession>
<dbReference type="InterPro" id="IPR004360">
    <property type="entry name" value="Glyas_Fos-R_dOase_dom"/>
</dbReference>
<dbReference type="GO" id="GO:0051213">
    <property type="term" value="F:dioxygenase activity"/>
    <property type="evidence" value="ECO:0007669"/>
    <property type="project" value="UniProtKB-KW"/>
</dbReference>
<dbReference type="InterPro" id="IPR029068">
    <property type="entry name" value="Glyas_Bleomycin-R_OHBP_Dase"/>
</dbReference>
<dbReference type="Pfam" id="PF00903">
    <property type="entry name" value="Glyoxalase"/>
    <property type="match status" value="1"/>
</dbReference>
<dbReference type="OrthoDB" id="2871523at2"/>
<dbReference type="Gene3D" id="3.10.180.10">
    <property type="entry name" value="2,3-Dihydroxybiphenyl 1,2-Dioxygenase, domain 1"/>
    <property type="match status" value="1"/>
</dbReference>
<proteinExistence type="predicted"/>
<dbReference type="PROSITE" id="PS51819">
    <property type="entry name" value="VOC"/>
    <property type="match status" value="1"/>
</dbReference>
<protein>
    <submittedName>
        <fullName evidence="2">Glyoxalase/Bleomycin resistance protein/Dioxygenase superfamily protein</fullName>
    </submittedName>
</protein>
<dbReference type="InterPro" id="IPR037523">
    <property type="entry name" value="VOC_core"/>
</dbReference>